<protein>
    <submittedName>
        <fullName evidence="2">Muconolactone D-isomerase</fullName>
        <ecNumber evidence="2">5.3.3.4</ecNumber>
    </submittedName>
</protein>
<comment type="caution">
    <text evidence="2">The sequence shown here is derived from an EMBL/GenBank/DDBJ whole genome shotgun (WGS) entry which is preliminary data.</text>
</comment>
<dbReference type="Proteomes" id="UP000585638">
    <property type="component" value="Unassembled WGS sequence"/>
</dbReference>
<dbReference type="RefSeq" id="WP_184869735.1">
    <property type="nucleotide sequence ID" value="NZ_BAAAWY010000057.1"/>
</dbReference>
<dbReference type="InterPro" id="IPR011008">
    <property type="entry name" value="Dimeric_a/b-barrel"/>
</dbReference>
<dbReference type="Gene3D" id="3.30.70.1060">
    <property type="entry name" value="Dimeric alpha+beta barrel"/>
    <property type="match status" value="1"/>
</dbReference>
<feature type="domain" description="Muconolactone isomerase" evidence="1">
    <location>
        <begin position="3"/>
        <end position="92"/>
    </location>
</feature>
<keyword evidence="2" id="KW-0413">Isomerase</keyword>
<dbReference type="GO" id="GO:0016159">
    <property type="term" value="F:muconolactone delta-isomerase activity"/>
    <property type="evidence" value="ECO:0007669"/>
    <property type="project" value="UniProtKB-EC"/>
</dbReference>
<gene>
    <name evidence="2" type="ORF">BJ998_008551</name>
</gene>
<evidence type="ECO:0000259" key="1">
    <source>
        <dbReference type="Pfam" id="PF02426"/>
    </source>
</evidence>
<reference evidence="2 3" key="1">
    <citation type="submission" date="2020-08" db="EMBL/GenBank/DDBJ databases">
        <title>Sequencing the genomes of 1000 actinobacteria strains.</title>
        <authorList>
            <person name="Klenk H.-P."/>
        </authorList>
    </citation>
    <scope>NUCLEOTIDE SEQUENCE [LARGE SCALE GENOMIC DNA]</scope>
    <source>
        <strain evidence="2 3">DSM 43851</strain>
    </source>
</reference>
<name>A0A7W9NL44_9PSEU</name>
<keyword evidence="3" id="KW-1185">Reference proteome</keyword>
<dbReference type="EC" id="5.3.3.4" evidence="2"/>
<sequence>MREFVVTITTTIPDGTDPAEVDRRRAAEHERAKELAATGHLYRIWRPVGEKRSIGIWLADNEQDLRENVLGTLPLWPWMTAEVVELEPHPNDPGRS</sequence>
<dbReference type="InterPro" id="IPR026029">
    <property type="entry name" value="MLI_dom"/>
</dbReference>
<accession>A0A7W9NL44</accession>
<dbReference type="SUPFAM" id="SSF54909">
    <property type="entry name" value="Dimeric alpha+beta barrel"/>
    <property type="match status" value="1"/>
</dbReference>
<dbReference type="Pfam" id="PF02426">
    <property type="entry name" value="MIase"/>
    <property type="match status" value="1"/>
</dbReference>
<organism evidence="2 3">
    <name type="scientific">Kutzneria kofuensis</name>
    <dbReference type="NCBI Taxonomy" id="103725"/>
    <lineage>
        <taxon>Bacteria</taxon>
        <taxon>Bacillati</taxon>
        <taxon>Actinomycetota</taxon>
        <taxon>Actinomycetes</taxon>
        <taxon>Pseudonocardiales</taxon>
        <taxon>Pseudonocardiaceae</taxon>
        <taxon>Kutzneria</taxon>
    </lineage>
</organism>
<evidence type="ECO:0000313" key="2">
    <source>
        <dbReference type="EMBL" id="MBB5897292.1"/>
    </source>
</evidence>
<dbReference type="AlphaFoldDB" id="A0A7W9NL44"/>
<proteinExistence type="predicted"/>
<dbReference type="EMBL" id="JACHIR010000002">
    <property type="protein sequence ID" value="MBB5897292.1"/>
    <property type="molecule type" value="Genomic_DNA"/>
</dbReference>
<evidence type="ECO:0000313" key="3">
    <source>
        <dbReference type="Proteomes" id="UP000585638"/>
    </source>
</evidence>